<evidence type="ECO:0000313" key="6">
    <source>
        <dbReference type="Proteomes" id="UP001595829"/>
    </source>
</evidence>
<feature type="domain" description="HTH arsR-type" evidence="4">
    <location>
        <begin position="247"/>
        <end position="331"/>
    </location>
</feature>
<dbReference type="InterPro" id="IPR045981">
    <property type="entry name" value="DUF5937"/>
</dbReference>
<dbReference type="Proteomes" id="UP001595829">
    <property type="component" value="Unassembled WGS sequence"/>
</dbReference>
<dbReference type="PROSITE" id="PS50987">
    <property type="entry name" value="HTH_ARSR_2"/>
    <property type="match status" value="1"/>
</dbReference>
<dbReference type="PANTHER" id="PTHR43132:SF6">
    <property type="entry name" value="HTH-TYPE TRANSCRIPTIONAL REPRESSOR CZRA"/>
    <property type="match status" value="1"/>
</dbReference>
<dbReference type="InterPro" id="IPR036388">
    <property type="entry name" value="WH-like_DNA-bd_sf"/>
</dbReference>
<keyword evidence="1" id="KW-0805">Transcription regulation</keyword>
<dbReference type="RefSeq" id="WP_345687031.1">
    <property type="nucleotide sequence ID" value="NZ_BAABIT010000001.1"/>
</dbReference>
<dbReference type="InterPro" id="IPR051011">
    <property type="entry name" value="Metal_resp_trans_reg"/>
</dbReference>
<dbReference type="PANTHER" id="PTHR43132">
    <property type="entry name" value="ARSENICAL RESISTANCE OPERON REPRESSOR ARSR-RELATED"/>
    <property type="match status" value="1"/>
</dbReference>
<evidence type="ECO:0000259" key="4">
    <source>
        <dbReference type="PROSITE" id="PS50987"/>
    </source>
</evidence>
<dbReference type="Pfam" id="PF19361">
    <property type="entry name" value="DUF5937"/>
    <property type="match status" value="1"/>
</dbReference>
<proteinExistence type="predicted"/>
<sequence>MPESSTEPFDCCAEFTFTPADLARLRFAFSPVSEAVASLRLLQDPGRHALHLPWIRAVRPRLGAMDLRLLFALAPLGPYLPDFLTPPPTSPLPDITAELGLVASADPDVAAAEVARVPAADTAPVREFLADPAAGTARVAAQLRLYWDTALAPYWPQIRGLFESEVLRRSRQLAREGAAVMFNDLHENVRWEAGVLRVRTLAWQRSGPLFGDGIILVPSVFQWPDTLVMAEPYQPMLIYPAPGVATVWQQGPVPTPDALNALIGRTRARVLVSLTEPVTTVMLARRLGMAPGAVSQHLKVLHTAGLLARHRNGREVFYSCSPLGLALGTRS</sequence>
<dbReference type="InterPro" id="IPR036390">
    <property type="entry name" value="WH_DNA-bd_sf"/>
</dbReference>
<evidence type="ECO:0000256" key="3">
    <source>
        <dbReference type="ARBA" id="ARBA00023163"/>
    </source>
</evidence>
<dbReference type="CDD" id="cd00090">
    <property type="entry name" value="HTH_ARSR"/>
    <property type="match status" value="1"/>
</dbReference>
<dbReference type="InterPro" id="IPR001845">
    <property type="entry name" value="HTH_ArsR_DNA-bd_dom"/>
</dbReference>
<name>A0ABV9XK59_9ACTN</name>
<keyword evidence="3" id="KW-0804">Transcription</keyword>
<accession>A0ABV9XK59</accession>
<dbReference type="InterPro" id="IPR011991">
    <property type="entry name" value="ArsR-like_HTH"/>
</dbReference>
<evidence type="ECO:0000256" key="1">
    <source>
        <dbReference type="ARBA" id="ARBA00023015"/>
    </source>
</evidence>
<keyword evidence="2" id="KW-0238">DNA-binding</keyword>
<organism evidence="5 6">
    <name type="scientific">Streptomyces coeruleoprunus</name>
    <dbReference type="NCBI Taxonomy" id="285563"/>
    <lineage>
        <taxon>Bacteria</taxon>
        <taxon>Bacillati</taxon>
        <taxon>Actinomycetota</taxon>
        <taxon>Actinomycetes</taxon>
        <taxon>Kitasatosporales</taxon>
        <taxon>Streptomycetaceae</taxon>
        <taxon>Streptomyces</taxon>
    </lineage>
</organism>
<protein>
    <submittedName>
        <fullName evidence="5">DUF5937 family protein</fullName>
    </submittedName>
</protein>
<evidence type="ECO:0000256" key="2">
    <source>
        <dbReference type="ARBA" id="ARBA00023125"/>
    </source>
</evidence>
<dbReference type="Gene3D" id="1.10.10.10">
    <property type="entry name" value="Winged helix-like DNA-binding domain superfamily/Winged helix DNA-binding domain"/>
    <property type="match status" value="1"/>
</dbReference>
<evidence type="ECO:0000313" key="5">
    <source>
        <dbReference type="EMBL" id="MFC5023932.1"/>
    </source>
</evidence>
<reference evidence="6" key="1">
    <citation type="journal article" date="2019" name="Int. J. Syst. Evol. Microbiol.">
        <title>The Global Catalogue of Microorganisms (GCM) 10K type strain sequencing project: providing services to taxonomists for standard genome sequencing and annotation.</title>
        <authorList>
            <consortium name="The Broad Institute Genomics Platform"/>
            <consortium name="The Broad Institute Genome Sequencing Center for Infectious Disease"/>
            <person name="Wu L."/>
            <person name="Ma J."/>
        </authorList>
    </citation>
    <scope>NUCLEOTIDE SEQUENCE [LARGE SCALE GENOMIC DNA]</scope>
    <source>
        <strain evidence="6">CGMCC 4.1648</strain>
    </source>
</reference>
<gene>
    <name evidence="5" type="ORF">ACFPM3_17485</name>
</gene>
<dbReference type="PRINTS" id="PR00778">
    <property type="entry name" value="HTHARSR"/>
</dbReference>
<dbReference type="EMBL" id="JBHSJD010000013">
    <property type="protein sequence ID" value="MFC5023932.1"/>
    <property type="molecule type" value="Genomic_DNA"/>
</dbReference>
<dbReference type="SUPFAM" id="SSF46785">
    <property type="entry name" value="Winged helix' DNA-binding domain"/>
    <property type="match status" value="1"/>
</dbReference>
<dbReference type="SMART" id="SM00418">
    <property type="entry name" value="HTH_ARSR"/>
    <property type="match status" value="1"/>
</dbReference>
<keyword evidence="6" id="KW-1185">Reference proteome</keyword>
<dbReference type="Pfam" id="PF01022">
    <property type="entry name" value="HTH_5"/>
    <property type="match status" value="1"/>
</dbReference>
<comment type="caution">
    <text evidence="5">The sequence shown here is derived from an EMBL/GenBank/DDBJ whole genome shotgun (WGS) entry which is preliminary data.</text>
</comment>